<dbReference type="OMA" id="VSQCANI"/>
<dbReference type="GO" id="GO:0007018">
    <property type="term" value="P:microtubule-based movement"/>
    <property type="evidence" value="ECO:0007669"/>
    <property type="project" value="TreeGrafter"/>
</dbReference>
<dbReference type="InterPro" id="IPR038586">
    <property type="entry name" value="Tctex-1-like_sf"/>
</dbReference>
<dbReference type="PANTHER" id="PTHR21255:SF65">
    <property type="entry name" value="TCTEX1 DOMAIN-CONTAINING PROTEIN 2"/>
    <property type="match status" value="1"/>
</dbReference>
<evidence type="ECO:0008006" key="4">
    <source>
        <dbReference type="Google" id="ProtNLM"/>
    </source>
</evidence>
<proteinExistence type="inferred from homology"/>
<dbReference type="InterPro" id="IPR005334">
    <property type="entry name" value="Tctex-1-like"/>
</dbReference>
<dbReference type="EMBL" id="RCHS01003956">
    <property type="protein sequence ID" value="RMX38687.1"/>
    <property type="molecule type" value="Genomic_DNA"/>
</dbReference>
<dbReference type="Proteomes" id="UP000275408">
    <property type="component" value="Unassembled WGS sequence"/>
</dbReference>
<dbReference type="GO" id="GO:0005737">
    <property type="term" value="C:cytoplasm"/>
    <property type="evidence" value="ECO:0007669"/>
    <property type="project" value="TreeGrafter"/>
</dbReference>
<gene>
    <name evidence="2" type="ORF">pdam_00005930</name>
</gene>
<protein>
    <recommendedName>
        <fullName evidence="4">Tctex1 domain-containing protein 1</fullName>
    </recommendedName>
</protein>
<organism evidence="2 3">
    <name type="scientific">Pocillopora damicornis</name>
    <name type="common">Cauliflower coral</name>
    <name type="synonym">Millepora damicornis</name>
    <dbReference type="NCBI Taxonomy" id="46731"/>
    <lineage>
        <taxon>Eukaryota</taxon>
        <taxon>Metazoa</taxon>
        <taxon>Cnidaria</taxon>
        <taxon>Anthozoa</taxon>
        <taxon>Hexacorallia</taxon>
        <taxon>Scleractinia</taxon>
        <taxon>Astrocoeniina</taxon>
        <taxon>Pocilloporidae</taxon>
        <taxon>Pocillopora</taxon>
    </lineage>
</organism>
<dbReference type="STRING" id="46731.A0A3M6TBB1"/>
<evidence type="ECO:0000313" key="3">
    <source>
        <dbReference type="Proteomes" id="UP000275408"/>
    </source>
</evidence>
<dbReference type="Gene3D" id="3.30.1140.40">
    <property type="entry name" value="Tctex-1"/>
    <property type="match status" value="1"/>
</dbReference>
<dbReference type="GO" id="GO:0005868">
    <property type="term" value="C:cytoplasmic dynein complex"/>
    <property type="evidence" value="ECO:0007669"/>
    <property type="project" value="TreeGrafter"/>
</dbReference>
<dbReference type="Pfam" id="PF03645">
    <property type="entry name" value="Tctex-1"/>
    <property type="match status" value="1"/>
</dbReference>
<evidence type="ECO:0000313" key="2">
    <source>
        <dbReference type="EMBL" id="RMX38687.1"/>
    </source>
</evidence>
<dbReference type="CDD" id="cd21451">
    <property type="entry name" value="DLC-like_TCTEX1D"/>
    <property type="match status" value="1"/>
</dbReference>
<evidence type="ECO:0000256" key="1">
    <source>
        <dbReference type="ARBA" id="ARBA00005361"/>
    </source>
</evidence>
<dbReference type="PANTHER" id="PTHR21255">
    <property type="entry name" value="T-COMPLEX-ASSOCIATED-TESTIS-EXPRESSED 1/ DYNEIN LIGHT CHAIN"/>
    <property type="match status" value="1"/>
</dbReference>
<dbReference type="AlphaFoldDB" id="A0A3M6TBB1"/>
<dbReference type="OrthoDB" id="10248487at2759"/>
<comment type="similarity">
    <text evidence="1">Belongs to the dynein light chain Tctex-type family.</text>
</comment>
<keyword evidence="3" id="KW-1185">Reference proteome</keyword>
<comment type="caution">
    <text evidence="2">The sequence shown here is derived from an EMBL/GenBank/DDBJ whole genome shotgun (WGS) entry which is preliminary data.</text>
</comment>
<name>A0A3M6TBB1_POCDA</name>
<dbReference type="GO" id="GO:0045505">
    <property type="term" value="F:dynein intermediate chain binding"/>
    <property type="evidence" value="ECO:0007669"/>
    <property type="project" value="TreeGrafter"/>
</dbReference>
<reference evidence="2 3" key="1">
    <citation type="journal article" date="2018" name="Sci. Rep.">
        <title>Comparative analysis of the Pocillopora damicornis genome highlights role of immune system in coral evolution.</title>
        <authorList>
            <person name="Cunning R."/>
            <person name="Bay R.A."/>
            <person name="Gillette P."/>
            <person name="Baker A.C."/>
            <person name="Traylor-Knowles N."/>
        </authorList>
    </citation>
    <scope>NUCLEOTIDE SEQUENCE [LARGE SCALE GENOMIC DNA]</scope>
    <source>
        <strain evidence="2">RSMAS</strain>
        <tissue evidence="2">Whole animal</tissue>
    </source>
</reference>
<sequence>MSASTAVRRRSVTLGSLEPFLRKQKRDRLRTTSINSIASGIASSVERQRSSTWHGAEVESSGLSLGSSSKLALPSNTPHDIADLKDFQDELESQEVIKHIIKEELDNSLMDCDYDSQRCVSQCANISQAVELRVKEITPPETKVVAVVYIGEIRDQGLEITSQCLWDPETDNFVTASFKSKTLFAVCTVFTVYF</sequence>
<accession>A0A3M6TBB1</accession>